<dbReference type="Gene3D" id="1.25.50.20">
    <property type="match status" value="1"/>
</dbReference>
<dbReference type="PANTHER" id="PTHR11533">
    <property type="entry name" value="PROTEASE M1 ZINC METALLOPROTEASE"/>
    <property type="match status" value="1"/>
</dbReference>
<comment type="cofactor">
    <cofactor evidence="9">
        <name>Zn(2+)</name>
        <dbReference type="ChEBI" id="CHEBI:29105"/>
    </cofactor>
    <text evidence="9">Binds 1 zinc ion per subunit.</text>
</comment>
<keyword evidence="2" id="KW-0031">Aminopeptidase</keyword>
<dbReference type="InterPro" id="IPR001930">
    <property type="entry name" value="Peptidase_M1"/>
</dbReference>
<protein>
    <submittedName>
        <fullName evidence="15">15099_t:CDS:1</fullName>
    </submittedName>
</protein>
<dbReference type="OrthoDB" id="10031169at2759"/>
<dbReference type="InterPro" id="IPR014782">
    <property type="entry name" value="Peptidase_M1_dom"/>
</dbReference>
<reference evidence="15" key="1">
    <citation type="submission" date="2021-06" db="EMBL/GenBank/DDBJ databases">
        <authorList>
            <person name="Kallberg Y."/>
            <person name="Tangrot J."/>
            <person name="Rosling A."/>
        </authorList>
    </citation>
    <scope>NUCLEOTIDE SEQUENCE</scope>
    <source>
        <strain evidence="15">CL551</strain>
    </source>
</reference>
<dbReference type="Pfam" id="PF17900">
    <property type="entry name" value="Peptidase_M1_N"/>
    <property type="match status" value="1"/>
</dbReference>
<gene>
    <name evidence="15" type="ORF">AMORRO_LOCUS1941</name>
</gene>
<dbReference type="PRINTS" id="PR00756">
    <property type="entry name" value="ALADIPTASE"/>
</dbReference>
<dbReference type="Pfam" id="PF01433">
    <property type="entry name" value="Peptidase_M1"/>
    <property type="match status" value="1"/>
</dbReference>
<evidence type="ECO:0000256" key="2">
    <source>
        <dbReference type="ARBA" id="ARBA00022438"/>
    </source>
</evidence>
<organism evidence="15 16">
    <name type="scientific">Acaulospora morrowiae</name>
    <dbReference type="NCBI Taxonomy" id="94023"/>
    <lineage>
        <taxon>Eukaryota</taxon>
        <taxon>Fungi</taxon>
        <taxon>Fungi incertae sedis</taxon>
        <taxon>Mucoromycota</taxon>
        <taxon>Glomeromycotina</taxon>
        <taxon>Glomeromycetes</taxon>
        <taxon>Diversisporales</taxon>
        <taxon>Acaulosporaceae</taxon>
        <taxon>Acaulospora</taxon>
    </lineage>
</organism>
<keyword evidence="5" id="KW-0378">Hydrolase</keyword>
<sequence length="1287" mass="145165">MTTTENHHMLPKNITPFHYDLTFTVDMEEFKFSGKEVIKLDVNEKTNSVKLHANKLEIISAKIVYLVEKLESSQSTRGYEIVTEDAIEIKFLEDEMVIMTFPVLIPAKSKAELHLEYNGELNDDMVGFYRSSYKDDTGVTKYLATTQFEATDARRAFPCWDEPSIKATFDITLIVPSNLIALSNMNVVSEIAYESNKKKVIFATTPKMSTYLVAFVAGELGYIEEETFDIDDNGKAGKIRVYAVNGNEINGAFALEVTKKSLKYYTEIFGMPYPLPKCDLVAIPDTGTGAMENWGLITFNTTQLLFDPNASDSKCKQDVAVTVAHELAHQWFGNIVTMKWWDDLWLNEGFASWLEYFAVAKFFPDWDIWTQFVIEALEQGLELDALENSSHPIQVPVENSNQINQIFDSISYSKGASVIRMLSNSYLGESVFLSGVRKYLNKHIYGNATTDDLWDALSETSGKDVRGFMSNWTTKVGYPVLTIEESTSDSADTSITLKIHQSRCLSIKPNEETDKTIWQVPLEIKVGTKFQTRFMIVLDTRETTLKLPRVESVSHNDDFYLLNPGKIGVFRLNYSPERLKKLGKAVENNFLDVIDCTGLIADSGALATSGYIETSTVLDLISKFENEENYTVWRQINSFLSELLNIFYEDKYDKVYQGLLSFQRKLISKLVEGVSLAFLGTESYLETMQKKLAIKMAGKAGEDRIVEEAFRRFEIFTSNHDDSILNANIRGSVYEMVLTYANTKKNTSKMKEKDIFRSIQNIYENAKTADQKVVAFKGLFFVQDAVLIQDVMKFAISEEVKPQDLDYAFYGLQANRKARRELWNFFKSNWNLASTLIIYDRYKDLHTIFGNLVKGATDAFTSEEDAKEIERFFSDKSTDEIKSPLMQSLERIRTNANWLDRAKEDETKTGGEIVHEALDVLDDLGVKEKLERKLTEHDDDTTEEKAQNTTRITIVINRLDILITVGLYYTSLIMDWLTILGDSTSFGDFLVDLFFRSFVVSQWNFGQLDVVGKISGMTSTLQTGIFMTSLAMVSVAKITKTEKPSYFSGPLYFGGPFQIFHLLSTKASTYSESLQSLDAQISQTIGVLSQLLIIIAASIASPDVTSSYNSNVVDNNSENITIPIDSSANVTLRIRDTALFVSTAHFVSVAAIIMSSMLNIIQYMADIWRVNSDDILVYYVFKGLVKIITCNGCCGGKNAIGVDTTSTRSTPKRPTLTSSNIPGFDPFKPPEIVVEKQDQNPAISRLHRNIETSGVGVLRKPSIRSRSPSPANRRSKRRDTLSVDDTQ</sequence>
<evidence type="ECO:0000256" key="9">
    <source>
        <dbReference type="PIRSR" id="PIRSR634016-3"/>
    </source>
</evidence>
<keyword evidence="4 9" id="KW-0479">Metal-binding</keyword>
<feature type="domain" description="Peptidase M1 membrane alanine aminopeptidase" evidence="12">
    <location>
        <begin position="253"/>
        <end position="472"/>
    </location>
</feature>
<comment type="caution">
    <text evidence="15">The sequence shown here is derived from an EMBL/GenBank/DDBJ whole genome shotgun (WGS) entry which is preliminary data.</text>
</comment>
<evidence type="ECO:0000259" key="13">
    <source>
        <dbReference type="Pfam" id="PF11838"/>
    </source>
</evidence>
<dbReference type="FunFam" id="1.10.390.10:FF:000001">
    <property type="entry name" value="Aminopeptidase"/>
    <property type="match status" value="1"/>
</dbReference>
<dbReference type="CDD" id="cd09601">
    <property type="entry name" value="M1_APN-Q_like"/>
    <property type="match status" value="1"/>
</dbReference>
<accession>A0A9N8W3G3</accession>
<evidence type="ECO:0000256" key="11">
    <source>
        <dbReference type="SAM" id="MobiDB-lite"/>
    </source>
</evidence>
<dbReference type="InterPro" id="IPR042097">
    <property type="entry name" value="Aminopeptidase_N-like_N_sf"/>
</dbReference>
<evidence type="ECO:0000313" key="15">
    <source>
        <dbReference type="EMBL" id="CAG8472919.1"/>
    </source>
</evidence>
<dbReference type="Gene3D" id="1.10.390.10">
    <property type="entry name" value="Neutral Protease Domain 2"/>
    <property type="match status" value="1"/>
</dbReference>
<dbReference type="GO" id="GO:0016020">
    <property type="term" value="C:membrane"/>
    <property type="evidence" value="ECO:0007669"/>
    <property type="project" value="TreeGrafter"/>
</dbReference>
<dbReference type="SUPFAM" id="SSF63737">
    <property type="entry name" value="Leukotriene A4 hydrolase N-terminal domain"/>
    <property type="match status" value="1"/>
</dbReference>
<dbReference type="InterPro" id="IPR045357">
    <property type="entry name" value="Aminopeptidase_N-like_N"/>
</dbReference>
<feature type="region of interest" description="Disordered" evidence="11">
    <location>
        <begin position="1257"/>
        <end position="1287"/>
    </location>
</feature>
<feature type="binding site" evidence="9">
    <location>
        <position position="329"/>
    </location>
    <ligand>
        <name>Zn(2+)</name>
        <dbReference type="ChEBI" id="CHEBI:29105"/>
        <note>catalytic</note>
    </ligand>
</feature>
<name>A0A9N8W3G3_9GLOM</name>
<feature type="domain" description="Aminopeptidase N-like N-terminal" evidence="14">
    <location>
        <begin position="16"/>
        <end position="212"/>
    </location>
</feature>
<dbReference type="GO" id="GO:0043171">
    <property type="term" value="P:peptide catabolic process"/>
    <property type="evidence" value="ECO:0007669"/>
    <property type="project" value="TreeGrafter"/>
</dbReference>
<comment type="similarity">
    <text evidence="1">Belongs to the peptidase M1 family.</text>
</comment>
<keyword evidence="6 9" id="KW-0862">Zinc</keyword>
<dbReference type="GO" id="GO:0005737">
    <property type="term" value="C:cytoplasm"/>
    <property type="evidence" value="ECO:0007669"/>
    <property type="project" value="TreeGrafter"/>
</dbReference>
<dbReference type="Pfam" id="PF11838">
    <property type="entry name" value="ERAP1_C"/>
    <property type="match status" value="1"/>
</dbReference>
<feature type="site" description="Transition state stabilizer" evidence="10">
    <location>
        <position position="412"/>
    </location>
</feature>
<dbReference type="Gene3D" id="2.60.40.1910">
    <property type="match status" value="1"/>
</dbReference>
<dbReference type="InterPro" id="IPR027268">
    <property type="entry name" value="Peptidase_M4/M1_CTD_sf"/>
</dbReference>
<evidence type="ECO:0000259" key="12">
    <source>
        <dbReference type="Pfam" id="PF01433"/>
    </source>
</evidence>
<keyword evidence="16" id="KW-1185">Reference proteome</keyword>
<keyword evidence="7" id="KW-0482">Metalloprotease</keyword>
<feature type="active site" description="Proton acceptor" evidence="8">
    <location>
        <position position="326"/>
    </location>
</feature>
<dbReference type="FunFam" id="2.60.40.1730:FF:000002">
    <property type="entry name" value="Aminopeptidase"/>
    <property type="match status" value="1"/>
</dbReference>
<dbReference type="InterPro" id="IPR034016">
    <property type="entry name" value="M1_APN-typ"/>
</dbReference>
<evidence type="ECO:0000313" key="16">
    <source>
        <dbReference type="Proteomes" id="UP000789342"/>
    </source>
</evidence>
<proteinExistence type="inferred from homology"/>
<keyword evidence="3" id="KW-0645">Protease</keyword>
<feature type="binding site" evidence="9">
    <location>
        <position position="325"/>
    </location>
    <ligand>
        <name>Zn(2+)</name>
        <dbReference type="ChEBI" id="CHEBI:29105"/>
        <note>catalytic</note>
    </ligand>
</feature>
<dbReference type="EMBL" id="CAJVPV010000760">
    <property type="protein sequence ID" value="CAG8472919.1"/>
    <property type="molecule type" value="Genomic_DNA"/>
</dbReference>
<evidence type="ECO:0000256" key="6">
    <source>
        <dbReference type="ARBA" id="ARBA00022833"/>
    </source>
</evidence>
<dbReference type="GO" id="GO:0006508">
    <property type="term" value="P:proteolysis"/>
    <property type="evidence" value="ECO:0007669"/>
    <property type="project" value="UniProtKB-KW"/>
</dbReference>
<dbReference type="InterPro" id="IPR024571">
    <property type="entry name" value="ERAP1-like_C_dom"/>
</dbReference>
<dbReference type="Gene3D" id="2.60.40.1730">
    <property type="entry name" value="tricorn interacting facor f3 domain"/>
    <property type="match status" value="1"/>
</dbReference>
<dbReference type="Proteomes" id="UP000789342">
    <property type="component" value="Unassembled WGS sequence"/>
</dbReference>
<dbReference type="GO" id="GO:0042277">
    <property type="term" value="F:peptide binding"/>
    <property type="evidence" value="ECO:0007669"/>
    <property type="project" value="TreeGrafter"/>
</dbReference>
<dbReference type="InterPro" id="IPR050344">
    <property type="entry name" value="Peptidase_M1_aminopeptidases"/>
</dbReference>
<evidence type="ECO:0000256" key="8">
    <source>
        <dbReference type="PIRSR" id="PIRSR634016-1"/>
    </source>
</evidence>
<dbReference type="GO" id="GO:0070006">
    <property type="term" value="F:metalloaminopeptidase activity"/>
    <property type="evidence" value="ECO:0007669"/>
    <property type="project" value="TreeGrafter"/>
</dbReference>
<dbReference type="SUPFAM" id="SSF55486">
    <property type="entry name" value="Metalloproteases ('zincins'), catalytic domain"/>
    <property type="match status" value="1"/>
</dbReference>
<dbReference type="PANTHER" id="PTHR11533:SF174">
    <property type="entry name" value="PUROMYCIN-SENSITIVE AMINOPEPTIDASE-RELATED"/>
    <property type="match status" value="1"/>
</dbReference>
<evidence type="ECO:0000256" key="5">
    <source>
        <dbReference type="ARBA" id="ARBA00022801"/>
    </source>
</evidence>
<dbReference type="GO" id="GO:0008270">
    <property type="term" value="F:zinc ion binding"/>
    <property type="evidence" value="ECO:0007669"/>
    <property type="project" value="InterPro"/>
</dbReference>
<feature type="binding site" evidence="9">
    <location>
        <position position="348"/>
    </location>
    <ligand>
        <name>Zn(2+)</name>
        <dbReference type="ChEBI" id="CHEBI:29105"/>
        <note>catalytic</note>
    </ligand>
</feature>
<evidence type="ECO:0000256" key="10">
    <source>
        <dbReference type="PIRSR" id="PIRSR634016-4"/>
    </source>
</evidence>
<evidence type="ECO:0000256" key="3">
    <source>
        <dbReference type="ARBA" id="ARBA00022670"/>
    </source>
</evidence>
<evidence type="ECO:0000256" key="4">
    <source>
        <dbReference type="ARBA" id="ARBA00022723"/>
    </source>
</evidence>
<evidence type="ECO:0000259" key="14">
    <source>
        <dbReference type="Pfam" id="PF17900"/>
    </source>
</evidence>
<evidence type="ECO:0000256" key="7">
    <source>
        <dbReference type="ARBA" id="ARBA00023049"/>
    </source>
</evidence>
<evidence type="ECO:0000256" key="1">
    <source>
        <dbReference type="ARBA" id="ARBA00010136"/>
    </source>
</evidence>
<dbReference type="GO" id="GO:0005615">
    <property type="term" value="C:extracellular space"/>
    <property type="evidence" value="ECO:0007669"/>
    <property type="project" value="TreeGrafter"/>
</dbReference>
<feature type="domain" description="ERAP1-like C-terminal" evidence="13">
    <location>
        <begin position="559"/>
        <end position="893"/>
    </location>
</feature>